<feature type="transmembrane region" description="Helical" evidence="2">
    <location>
        <begin position="32"/>
        <end position="54"/>
    </location>
</feature>
<keyword evidence="2" id="KW-0812">Transmembrane</keyword>
<gene>
    <name evidence="3" type="ORF">EX30DRAFT_365924</name>
</gene>
<dbReference type="InParanoid" id="A0A4S2MNC3"/>
<reference evidence="3 4" key="1">
    <citation type="submission" date="2019-04" db="EMBL/GenBank/DDBJ databases">
        <title>Comparative genomics and transcriptomics to analyze fruiting body development in filamentous ascomycetes.</title>
        <authorList>
            <consortium name="DOE Joint Genome Institute"/>
            <person name="Lutkenhaus R."/>
            <person name="Traeger S."/>
            <person name="Breuer J."/>
            <person name="Kuo A."/>
            <person name="Lipzen A."/>
            <person name="Pangilinan J."/>
            <person name="Dilworth D."/>
            <person name="Sandor L."/>
            <person name="Poggeler S."/>
            <person name="Barry K."/>
            <person name="Grigoriev I.V."/>
            <person name="Nowrousian M."/>
        </authorList>
    </citation>
    <scope>NUCLEOTIDE SEQUENCE [LARGE SCALE GENOMIC DNA]</scope>
    <source>
        <strain evidence="3 4">CBS 389.68</strain>
    </source>
</reference>
<proteinExistence type="predicted"/>
<evidence type="ECO:0000256" key="1">
    <source>
        <dbReference type="SAM" id="MobiDB-lite"/>
    </source>
</evidence>
<keyword evidence="2" id="KW-0472">Membrane</keyword>
<name>A0A4S2MNC3_9PEZI</name>
<evidence type="ECO:0000256" key="2">
    <source>
        <dbReference type="SAM" id="Phobius"/>
    </source>
</evidence>
<feature type="region of interest" description="Disordered" evidence="1">
    <location>
        <begin position="72"/>
        <end position="93"/>
    </location>
</feature>
<feature type="compositionally biased region" description="Basic and acidic residues" evidence="1">
    <location>
        <begin position="176"/>
        <end position="185"/>
    </location>
</feature>
<accession>A0A4S2MNC3</accession>
<dbReference type="AlphaFoldDB" id="A0A4S2MNC3"/>
<dbReference type="EMBL" id="ML220140">
    <property type="protein sequence ID" value="TGZ78600.1"/>
    <property type="molecule type" value="Genomic_DNA"/>
</dbReference>
<keyword evidence="2" id="KW-1133">Transmembrane helix</keyword>
<sequence>MFLPPISSPSPTLSTPHHHHILRSSPPGLGKVVGLIIGCVIAIVITIVAAHYYVCYRRYITFSLLEILQSSGGGGGSGGDDGPGGRERQRGGETGDVVVYIRGPGGVVSVKPGNVDVARWDSRGGGEERLYVGGSGGRVADKRSSRNRRKRRERRERREKSRRREHRPRRHRECRRRNGDRERKTPRGLPPAYGPVPVVPPPPAYCLPGVSVNHHDEERALLLRPSLHIQRIHHPLASFPPGPSASSRAARASRSSVVNVQQEYMSPAETSNHTPLIPQNLANCILAATIANNRAPPAPAHTRPTAVRIRPWLKSSSVHARKTKTARAASIDEVEQRGYSEVLAIPCGVIQERERWLTDANRGEGKKAVEERVAGDRTLRRHRLKDGIVCAQSSMSMRMMGGPKMEI</sequence>
<protein>
    <submittedName>
        <fullName evidence="3">Uncharacterized protein</fullName>
    </submittedName>
</protein>
<evidence type="ECO:0000313" key="4">
    <source>
        <dbReference type="Proteomes" id="UP000298138"/>
    </source>
</evidence>
<keyword evidence="4" id="KW-1185">Reference proteome</keyword>
<dbReference type="Proteomes" id="UP000298138">
    <property type="component" value="Unassembled WGS sequence"/>
</dbReference>
<organism evidence="3 4">
    <name type="scientific">Ascodesmis nigricans</name>
    <dbReference type="NCBI Taxonomy" id="341454"/>
    <lineage>
        <taxon>Eukaryota</taxon>
        <taxon>Fungi</taxon>
        <taxon>Dikarya</taxon>
        <taxon>Ascomycota</taxon>
        <taxon>Pezizomycotina</taxon>
        <taxon>Pezizomycetes</taxon>
        <taxon>Pezizales</taxon>
        <taxon>Ascodesmidaceae</taxon>
        <taxon>Ascodesmis</taxon>
    </lineage>
</organism>
<evidence type="ECO:0000313" key="3">
    <source>
        <dbReference type="EMBL" id="TGZ78600.1"/>
    </source>
</evidence>
<feature type="compositionally biased region" description="Gly residues" evidence="1">
    <location>
        <begin position="72"/>
        <end position="82"/>
    </location>
</feature>
<feature type="compositionally biased region" description="Basic and acidic residues" evidence="1">
    <location>
        <begin position="83"/>
        <end position="93"/>
    </location>
</feature>
<feature type="region of interest" description="Disordered" evidence="1">
    <location>
        <begin position="128"/>
        <end position="196"/>
    </location>
</feature>
<feature type="compositionally biased region" description="Basic residues" evidence="1">
    <location>
        <begin position="145"/>
        <end position="175"/>
    </location>
</feature>